<gene>
    <name evidence="1" type="ORF">ERS852423_01738</name>
</gene>
<accession>A0A174H7U5</accession>
<dbReference type="Proteomes" id="UP000095439">
    <property type="component" value="Unassembled WGS sequence"/>
</dbReference>
<evidence type="ECO:0000313" key="2">
    <source>
        <dbReference type="Proteomes" id="UP000095439"/>
    </source>
</evidence>
<evidence type="ECO:0000313" key="1">
    <source>
        <dbReference type="EMBL" id="CUN90271.1"/>
    </source>
</evidence>
<protein>
    <submittedName>
        <fullName evidence="1">Uncharacterized protein</fullName>
    </submittedName>
</protein>
<sequence>MREGDSMEKSEERNKIISKLQTVIKEQIELKEIEIPGTITFQVMSVDGGNVSVGAGEVLLLRYSATHLEYSHELEDENQKFHMAVHIIYCKEQKGLFGKVKYKTIKHRKEIITEADWKNGKKVSLYED</sequence>
<organism evidence="1 2">
    <name type="scientific">Dorea longicatena</name>
    <dbReference type="NCBI Taxonomy" id="88431"/>
    <lineage>
        <taxon>Bacteria</taxon>
        <taxon>Bacillati</taxon>
        <taxon>Bacillota</taxon>
        <taxon>Clostridia</taxon>
        <taxon>Lachnospirales</taxon>
        <taxon>Lachnospiraceae</taxon>
        <taxon>Dorea</taxon>
    </lineage>
</organism>
<proteinExistence type="predicted"/>
<name>A0A174H7U5_9FIRM</name>
<dbReference type="EMBL" id="CYYY01000007">
    <property type="protein sequence ID" value="CUN90271.1"/>
    <property type="molecule type" value="Genomic_DNA"/>
</dbReference>
<reference evidence="1 2" key="1">
    <citation type="submission" date="2015-09" db="EMBL/GenBank/DDBJ databases">
        <authorList>
            <consortium name="Pathogen Informatics"/>
        </authorList>
    </citation>
    <scope>NUCLEOTIDE SEQUENCE [LARGE SCALE GENOMIC DNA]</scope>
    <source>
        <strain evidence="1 2">2789STDY5608866</strain>
    </source>
</reference>
<dbReference type="AlphaFoldDB" id="A0A174H7U5"/>